<dbReference type="InterPro" id="IPR036390">
    <property type="entry name" value="WH_DNA-bd_sf"/>
</dbReference>
<dbReference type="Proteomes" id="UP000176504">
    <property type="component" value="Unassembled WGS sequence"/>
</dbReference>
<evidence type="ECO:0000313" key="2">
    <source>
        <dbReference type="EMBL" id="OGC55067.1"/>
    </source>
</evidence>
<dbReference type="EMBL" id="MEVI01000003">
    <property type="protein sequence ID" value="OGC55067.1"/>
    <property type="molecule type" value="Genomic_DNA"/>
</dbReference>
<evidence type="ECO:0000313" key="3">
    <source>
        <dbReference type="Proteomes" id="UP000176504"/>
    </source>
</evidence>
<organism evidence="2 3">
    <name type="scientific">candidate division WWE3 bacterium RIFCSPLOWO2_01_FULL_41_18</name>
    <dbReference type="NCBI Taxonomy" id="1802625"/>
    <lineage>
        <taxon>Bacteria</taxon>
        <taxon>Katanobacteria</taxon>
    </lineage>
</organism>
<dbReference type="GO" id="GO:0003700">
    <property type="term" value="F:DNA-binding transcription factor activity"/>
    <property type="evidence" value="ECO:0007669"/>
    <property type="project" value="InterPro"/>
</dbReference>
<feature type="domain" description="HTH arsR-type" evidence="1">
    <location>
        <begin position="1"/>
        <end position="90"/>
    </location>
</feature>
<dbReference type="AlphaFoldDB" id="A0A1F4VD43"/>
<dbReference type="SMART" id="SM00418">
    <property type="entry name" value="HTH_ARSR"/>
    <property type="match status" value="1"/>
</dbReference>
<reference evidence="2 3" key="1">
    <citation type="journal article" date="2016" name="Nat. Commun.">
        <title>Thousands of microbial genomes shed light on interconnected biogeochemical processes in an aquifer system.</title>
        <authorList>
            <person name="Anantharaman K."/>
            <person name="Brown C.T."/>
            <person name="Hug L.A."/>
            <person name="Sharon I."/>
            <person name="Castelle C.J."/>
            <person name="Probst A.J."/>
            <person name="Thomas B.C."/>
            <person name="Singh A."/>
            <person name="Wilkins M.J."/>
            <person name="Karaoz U."/>
            <person name="Brodie E.L."/>
            <person name="Williams K.H."/>
            <person name="Hubbard S.S."/>
            <person name="Banfield J.F."/>
        </authorList>
    </citation>
    <scope>NUCLEOTIDE SEQUENCE [LARGE SCALE GENOMIC DNA]</scope>
</reference>
<dbReference type="InterPro" id="IPR036388">
    <property type="entry name" value="WH-like_DNA-bd_sf"/>
</dbReference>
<dbReference type="CDD" id="cd00090">
    <property type="entry name" value="HTH_ARSR"/>
    <property type="match status" value="1"/>
</dbReference>
<dbReference type="PROSITE" id="PS50987">
    <property type="entry name" value="HTH_ARSR_2"/>
    <property type="match status" value="1"/>
</dbReference>
<dbReference type="SUPFAM" id="SSF46785">
    <property type="entry name" value="Winged helix' DNA-binding domain"/>
    <property type="match status" value="1"/>
</dbReference>
<name>A0A1F4VD43_UNCKA</name>
<dbReference type="InterPro" id="IPR011991">
    <property type="entry name" value="ArsR-like_HTH"/>
</dbReference>
<dbReference type="Gene3D" id="1.10.10.10">
    <property type="entry name" value="Winged helix-like DNA-binding domain superfamily/Winged helix DNA-binding domain"/>
    <property type="match status" value="1"/>
</dbReference>
<accession>A0A1F4VD43</accession>
<gene>
    <name evidence="2" type="ORF">A3A78_03765</name>
</gene>
<protein>
    <recommendedName>
        <fullName evidence="1">HTH arsR-type domain-containing protein</fullName>
    </recommendedName>
</protein>
<dbReference type="InterPro" id="IPR001845">
    <property type="entry name" value="HTH_ArsR_DNA-bd_dom"/>
</dbReference>
<comment type="caution">
    <text evidence="2">The sequence shown here is derived from an EMBL/GenBank/DDBJ whole genome shotgun (WGS) entry which is preliminary data.</text>
</comment>
<evidence type="ECO:0000259" key="1">
    <source>
        <dbReference type="PROSITE" id="PS50987"/>
    </source>
</evidence>
<proteinExistence type="predicted"/>
<sequence>MLKDIFISEVRVKMLSLLLQSPNEPMHVREIVRKVGTEINAVRRELQRLTKIGLLKRRPKGNRVYYDVNPSFVHYPELLSMISKEASLGSDIIRASKELGKITFASMSKAFSRGRIAQTLDVDLLIVGSVDAIKLRDIIQKAEAEHKHEINYTVMGDDEFLFRKRRRESFIVQLLTQSRIMLIGDEEEFCSLL</sequence>